<dbReference type="PANTHER" id="PTHR33054">
    <property type="entry name" value="CCHC-TYPE DOMAIN-CONTAINING PROTEIN"/>
    <property type="match status" value="1"/>
</dbReference>
<dbReference type="AlphaFoldDB" id="A0A2K2AHK9"/>
<reference evidence="3 4" key="1">
    <citation type="journal article" date="2006" name="Science">
        <title>The genome of black cottonwood, Populus trichocarpa (Torr. &amp; Gray).</title>
        <authorList>
            <person name="Tuskan G.A."/>
            <person name="Difazio S."/>
            <person name="Jansson S."/>
            <person name="Bohlmann J."/>
            <person name="Grigoriev I."/>
            <person name="Hellsten U."/>
            <person name="Putnam N."/>
            <person name="Ralph S."/>
            <person name="Rombauts S."/>
            <person name="Salamov A."/>
            <person name="Schein J."/>
            <person name="Sterck L."/>
            <person name="Aerts A."/>
            <person name="Bhalerao R.R."/>
            <person name="Bhalerao R.P."/>
            <person name="Blaudez D."/>
            <person name="Boerjan W."/>
            <person name="Brun A."/>
            <person name="Brunner A."/>
            <person name="Busov V."/>
            <person name="Campbell M."/>
            <person name="Carlson J."/>
            <person name="Chalot M."/>
            <person name="Chapman J."/>
            <person name="Chen G.L."/>
            <person name="Cooper D."/>
            <person name="Coutinho P.M."/>
            <person name="Couturier J."/>
            <person name="Covert S."/>
            <person name="Cronk Q."/>
            <person name="Cunningham R."/>
            <person name="Davis J."/>
            <person name="Degroeve S."/>
            <person name="Dejardin A."/>
            <person name="Depamphilis C."/>
            <person name="Detter J."/>
            <person name="Dirks B."/>
            <person name="Dubchak I."/>
            <person name="Duplessis S."/>
            <person name="Ehlting J."/>
            <person name="Ellis B."/>
            <person name="Gendler K."/>
            <person name="Goodstein D."/>
            <person name="Gribskov M."/>
            <person name="Grimwood J."/>
            <person name="Groover A."/>
            <person name="Gunter L."/>
            <person name="Hamberger B."/>
            <person name="Heinze B."/>
            <person name="Helariutta Y."/>
            <person name="Henrissat B."/>
            <person name="Holligan D."/>
            <person name="Holt R."/>
            <person name="Huang W."/>
            <person name="Islam-Faridi N."/>
            <person name="Jones S."/>
            <person name="Jones-Rhoades M."/>
            <person name="Jorgensen R."/>
            <person name="Joshi C."/>
            <person name="Kangasjarvi J."/>
            <person name="Karlsson J."/>
            <person name="Kelleher C."/>
            <person name="Kirkpatrick R."/>
            <person name="Kirst M."/>
            <person name="Kohler A."/>
            <person name="Kalluri U."/>
            <person name="Larimer F."/>
            <person name="Leebens-Mack J."/>
            <person name="Leple J.C."/>
            <person name="Locascio P."/>
            <person name="Lou Y."/>
            <person name="Lucas S."/>
            <person name="Martin F."/>
            <person name="Montanini B."/>
            <person name="Napoli C."/>
            <person name="Nelson D.R."/>
            <person name="Nelson C."/>
            <person name="Nieminen K."/>
            <person name="Nilsson O."/>
            <person name="Pereda V."/>
            <person name="Peter G."/>
            <person name="Philippe R."/>
            <person name="Pilate G."/>
            <person name="Poliakov A."/>
            <person name="Razumovskaya J."/>
            <person name="Richardson P."/>
            <person name="Rinaldi C."/>
            <person name="Ritland K."/>
            <person name="Rouze P."/>
            <person name="Ryaboy D."/>
            <person name="Schmutz J."/>
            <person name="Schrader J."/>
            <person name="Segerman B."/>
            <person name="Shin H."/>
            <person name="Siddiqui A."/>
            <person name="Sterky F."/>
            <person name="Terry A."/>
            <person name="Tsai C.J."/>
            <person name="Uberbacher E."/>
            <person name="Unneberg P."/>
            <person name="Vahala J."/>
            <person name="Wall K."/>
            <person name="Wessler S."/>
            <person name="Yang G."/>
            <person name="Yin T."/>
            <person name="Douglas C."/>
            <person name="Marra M."/>
            <person name="Sandberg G."/>
            <person name="Van de Peer Y."/>
            <person name="Rokhsar D."/>
        </authorList>
    </citation>
    <scope>NUCLEOTIDE SEQUENCE [LARGE SCALE GENOMIC DNA]</scope>
    <source>
        <strain evidence="4">cv. Nisqually</strain>
    </source>
</reference>
<feature type="domain" description="CCHC-type" evidence="2">
    <location>
        <begin position="340"/>
        <end position="354"/>
    </location>
</feature>
<dbReference type="Gene3D" id="4.10.60.10">
    <property type="entry name" value="Zinc finger, CCHC-type"/>
    <property type="match status" value="1"/>
</dbReference>
<organism evidence="3 4">
    <name type="scientific">Populus trichocarpa</name>
    <name type="common">Western balsam poplar</name>
    <name type="synonym">Populus balsamifera subsp. trichocarpa</name>
    <dbReference type="NCBI Taxonomy" id="3694"/>
    <lineage>
        <taxon>Eukaryota</taxon>
        <taxon>Viridiplantae</taxon>
        <taxon>Streptophyta</taxon>
        <taxon>Embryophyta</taxon>
        <taxon>Tracheophyta</taxon>
        <taxon>Spermatophyta</taxon>
        <taxon>Magnoliopsida</taxon>
        <taxon>eudicotyledons</taxon>
        <taxon>Gunneridae</taxon>
        <taxon>Pentapetalae</taxon>
        <taxon>rosids</taxon>
        <taxon>fabids</taxon>
        <taxon>Malpighiales</taxon>
        <taxon>Salicaceae</taxon>
        <taxon>Saliceae</taxon>
        <taxon>Populus</taxon>
    </lineage>
</organism>
<dbReference type="EMBL" id="CM009294">
    <property type="protein sequence ID" value="PNT37016.1"/>
    <property type="molecule type" value="Genomic_DNA"/>
</dbReference>
<accession>A0A2K2AHK9</accession>
<dbReference type="InterPro" id="IPR001878">
    <property type="entry name" value="Znf_CCHC"/>
</dbReference>
<keyword evidence="1" id="KW-0479">Metal-binding</keyword>
<evidence type="ECO:0000313" key="4">
    <source>
        <dbReference type="Proteomes" id="UP000006729"/>
    </source>
</evidence>
<dbReference type="PANTHER" id="PTHR33054:SF9">
    <property type="entry name" value="CCHC-TYPE DOMAIN-CONTAINING PROTEIN"/>
    <property type="match status" value="1"/>
</dbReference>
<dbReference type="Pfam" id="PF22909">
    <property type="entry name" value="Caulimovir_coat_dom"/>
    <property type="match status" value="1"/>
</dbReference>
<keyword evidence="1" id="KW-0863">Zinc-finger</keyword>
<dbReference type="GO" id="GO:0008270">
    <property type="term" value="F:zinc ion binding"/>
    <property type="evidence" value="ECO:0007669"/>
    <property type="project" value="UniProtKB-KW"/>
</dbReference>
<evidence type="ECO:0000259" key="2">
    <source>
        <dbReference type="PROSITE" id="PS50158"/>
    </source>
</evidence>
<dbReference type="GO" id="GO:0003676">
    <property type="term" value="F:nucleic acid binding"/>
    <property type="evidence" value="ECO:0007669"/>
    <property type="project" value="InterPro"/>
</dbReference>
<evidence type="ECO:0000313" key="3">
    <source>
        <dbReference type="EMBL" id="PNT37016.1"/>
    </source>
</evidence>
<dbReference type="InParanoid" id="A0A2K2AHK9"/>
<keyword evidence="4" id="KW-1185">Reference proteome</keyword>
<proteinExistence type="predicted"/>
<keyword evidence="1" id="KW-0862">Zinc</keyword>
<dbReference type="InterPro" id="IPR036875">
    <property type="entry name" value="Znf_CCHC_sf"/>
</dbReference>
<sequence>MSKSLQKHQDQNSKYIHVGFIQVGIKPLTKEGLNTFILVVLKDARFQNFQDSLFSSIESSLCTGPIFFYCYPNLTIPLKDRNILQSMILQIKTYNYNMLEGSIPVALIFKIRYKVMFSTFASKHKFQSQKGAPQRQPNIQIKEITQYTNGKVKLSFHRHSTSSRFSDKSSSSDISIQNEPNIINQHKFHTSSLYEWNIDGMSEYHILNTLQQILSDFQWYKNIFLTHFMLREDSNQPFWKEKFLVGLPILLGEKVRNKIKETFPSKIIPYNQLTYRELVSFTQKEGLKICEDLRLQKHLKWVMKRTRQKLGSFCQQFDFSAYKPSQLKPKLKLDLKNITCYKCGKKGHTSQFCKANTKLYELQIEEEVINQIQNLFIESSDTESNLSDTSEKAFQIEEFATSSSNSEVIST</sequence>
<dbReference type="InterPro" id="IPR028919">
    <property type="entry name" value="Viral_movement"/>
</dbReference>
<dbReference type="Pfam" id="PF01107">
    <property type="entry name" value="MP"/>
    <property type="match status" value="1"/>
</dbReference>
<evidence type="ECO:0000256" key="1">
    <source>
        <dbReference type="PROSITE-ProRule" id="PRU00047"/>
    </source>
</evidence>
<protein>
    <recommendedName>
        <fullName evidence="2">CCHC-type domain-containing protein</fullName>
    </recommendedName>
</protein>
<dbReference type="SUPFAM" id="SSF57756">
    <property type="entry name" value="Retrovirus zinc finger-like domains"/>
    <property type="match status" value="1"/>
</dbReference>
<gene>
    <name evidence="3" type="ORF">POPTR_005G163400</name>
</gene>
<name>A0A2K2AHK9_POPTR</name>
<dbReference type="PROSITE" id="PS50158">
    <property type="entry name" value="ZF_CCHC"/>
    <property type="match status" value="1"/>
</dbReference>
<dbReference type="Proteomes" id="UP000006729">
    <property type="component" value="Chromosome 5"/>
</dbReference>